<dbReference type="InterPro" id="IPR011747">
    <property type="entry name" value="CHP02241"/>
</dbReference>
<name>A0A3A8B5V0_9RHOB</name>
<proteinExistence type="predicted"/>
<dbReference type="PANTHER" id="PTHR38009">
    <property type="entry name" value="CONSERVED HYPOTHETICAL PHAGE TAIL PROTEIN"/>
    <property type="match status" value="1"/>
</dbReference>
<dbReference type="AlphaFoldDB" id="A0A3A8B5V0"/>
<evidence type="ECO:0000313" key="1">
    <source>
        <dbReference type="EMBL" id="RKF15416.1"/>
    </source>
</evidence>
<dbReference type="RefSeq" id="WP_121166859.1">
    <property type="nucleotide sequence ID" value="NZ_RAPE01000002.1"/>
</dbReference>
<evidence type="ECO:0000313" key="2">
    <source>
        <dbReference type="Proteomes" id="UP000281128"/>
    </source>
</evidence>
<dbReference type="NCBIfam" id="TIGR02241">
    <property type="entry name" value="conserved hypothetical phage tail region protein"/>
    <property type="match status" value="1"/>
</dbReference>
<dbReference type="OrthoDB" id="9799891at2"/>
<dbReference type="PANTHER" id="PTHR38009:SF1">
    <property type="entry name" value="CONSERVED HYPOTHETICAL PHAGE TAIL PROTEIN"/>
    <property type="match status" value="1"/>
</dbReference>
<gene>
    <name evidence="1" type="ORF">D6850_08460</name>
</gene>
<dbReference type="Pfam" id="PF06841">
    <property type="entry name" value="Phage_T4_gp19"/>
    <property type="match status" value="1"/>
</dbReference>
<dbReference type="InterPro" id="IPR010667">
    <property type="entry name" value="Phage_T4_Gp19"/>
</dbReference>
<dbReference type="Proteomes" id="UP000281128">
    <property type="component" value="Unassembled WGS sequence"/>
</dbReference>
<protein>
    <submittedName>
        <fullName evidence="1">Phage tail protein</fullName>
    </submittedName>
</protein>
<reference evidence="1 2" key="1">
    <citation type="submission" date="2018-09" db="EMBL/GenBank/DDBJ databases">
        <title>Roseovarius spongiae sp. nov., isolated from a marine sponge.</title>
        <authorList>
            <person name="Zhuang L."/>
            <person name="Luo L."/>
        </authorList>
    </citation>
    <scope>NUCLEOTIDE SEQUENCE [LARGE SCALE GENOMIC DNA]</scope>
    <source>
        <strain evidence="1 2">HN-E21</strain>
    </source>
</reference>
<organism evidence="1 2">
    <name type="scientific">Roseovarius spongiae</name>
    <dbReference type="NCBI Taxonomy" id="2320272"/>
    <lineage>
        <taxon>Bacteria</taxon>
        <taxon>Pseudomonadati</taxon>
        <taxon>Pseudomonadota</taxon>
        <taxon>Alphaproteobacteria</taxon>
        <taxon>Rhodobacterales</taxon>
        <taxon>Roseobacteraceae</taxon>
        <taxon>Roseovarius</taxon>
    </lineage>
</organism>
<keyword evidence="2" id="KW-1185">Reference proteome</keyword>
<accession>A0A3A8B5V0</accession>
<comment type="caution">
    <text evidence="1">The sequence shown here is derived from an EMBL/GenBank/DDBJ whole genome shotgun (WGS) entry which is preliminary data.</text>
</comment>
<dbReference type="EMBL" id="RAPE01000002">
    <property type="protein sequence ID" value="RKF15416.1"/>
    <property type="molecule type" value="Genomic_DNA"/>
</dbReference>
<dbReference type="GO" id="GO:0005198">
    <property type="term" value="F:structural molecule activity"/>
    <property type="evidence" value="ECO:0007669"/>
    <property type="project" value="InterPro"/>
</dbReference>
<sequence>MRTDDPVLAHNFTISFTESAGVGSLIQLAVGRPPEAGFAECSGLEVTIPAESYPEGGNNGTTLKFVGRANWSNIKLRKGVVTSADLWRWHQDFIEGAGKRRDGVISLLDDQRETVRVWRFVRGLPVRWAGPAMHAGQSQVAVEEIEITHEGLRQTGAGSGSLADTVSNLFS</sequence>